<dbReference type="InterPro" id="IPR013783">
    <property type="entry name" value="Ig-like_fold"/>
</dbReference>
<feature type="domain" description="Glycoside hydrolase family 2 immunoglobulin-like beta-sandwich" evidence="5">
    <location>
        <begin position="243"/>
        <end position="349"/>
    </location>
</feature>
<keyword evidence="4" id="KW-0732">Signal</keyword>
<dbReference type="SUPFAM" id="SSF49785">
    <property type="entry name" value="Galactose-binding domain-like"/>
    <property type="match status" value="1"/>
</dbReference>
<dbReference type="InterPro" id="IPR040605">
    <property type="entry name" value="Glyco_hydro2_dom5"/>
</dbReference>
<sequence length="873" mass="93942">MAPVQFLKAAAVGLLALAGNTLAYPTERDNINSSPRERLSINTAWKFQRFTTNPDGLSYNGTLKPWILPSANDMLVDGPKHDRPTGTPPGADVPYVQASFDDAGWESVNVPHDWAIKGPFGAPGISGGMGRLPSDGVGWYRRSITVEAGDDGKQIYLDIDGAMSYSAVWLNGVLVGGWPFGYSSFRLDLTPYVTVGQDNILAIRLDNPNASSRWYPGAGLYRNIWLVKTSDVHVGHYGSRVNTPSVSAQEATVELGIDVVNAGKEEVQVTAVTEVRAVGSQDVVATFPSVSGTVAAGMKQAIDSSVKISNPRLWGPPPEQTPNLYEATTTLKTSDGKVLDTYTTRFGVRSLVHDPNQGLLVNGVRVYQKGTCNHHDQGALGAAFHIAAARRQLNTLREMGSNALRTTHNPPAPELLELADEMGFVVLDEAFDMWRQAKVQNDYHLLFDDWHEADLRSLLRRDRNHPSVIAWSIGNEIPEQRTAAGAATGQVLVDIVRSEDVTRPATCAFNSARPGDGLPGVVDGVGLNYQGEGHGDSFSSPYPTFHSMYPNKLIYSSETSSALSMRGEYIFPVVSNSSAIVADGRGANFSALTVSEYGLYGPSWGSAPDKVFAMQDRYQPYAAGEYVWTGFDYLGEPTPYDDAELARSSYFGIVDLAGFKKDRFWLYQARWNPTVKMAHILPHWSFGADRVGKVTPVHVFSSADEAELFVNGVSAGRIPRPQDAWRFRWNDVTFSPGELKVVAYKGGSVWAEETVRTAGAPAGLKIEADRTGLAGDGSDLAYVSVAVVDERGDVVPTASNALTFAVEDGGAGEIIATDNGSPIDQTVFPSLTRKALGGRALAIVRTVAGKTGEIKVSVKGDGLTGGSITLTAA</sequence>
<evidence type="ECO:0000313" key="9">
    <source>
        <dbReference type="EMBL" id="KXJ85903.1"/>
    </source>
</evidence>
<dbReference type="InterPro" id="IPR048229">
    <property type="entry name" value="GalB-like"/>
</dbReference>
<dbReference type="PANTHER" id="PTHR42732:SF1">
    <property type="entry name" value="BETA-MANNOSIDASE"/>
    <property type="match status" value="1"/>
</dbReference>
<dbReference type="Pfam" id="PF16355">
    <property type="entry name" value="DUF4982"/>
    <property type="match status" value="1"/>
</dbReference>
<reference evidence="10" key="1">
    <citation type="submission" date="2016-02" db="EMBL/GenBank/DDBJ databases">
        <title>Draft genome sequence of Microdochium bolleyi, a fungal endophyte of beachgrass.</title>
        <authorList>
            <consortium name="DOE Joint Genome Institute"/>
            <person name="David A.S."/>
            <person name="May G."/>
            <person name="Haridas S."/>
            <person name="Lim J."/>
            <person name="Wang M."/>
            <person name="Labutti K."/>
            <person name="Lipzen A."/>
            <person name="Barry K."/>
            <person name="Grigoriev I.V."/>
        </authorList>
    </citation>
    <scope>NUCLEOTIDE SEQUENCE [LARGE SCALE GENOMIC DNA]</scope>
    <source>
        <strain evidence="10">J235TASD1</strain>
    </source>
</reference>
<evidence type="ECO:0000256" key="1">
    <source>
        <dbReference type="ARBA" id="ARBA00007401"/>
    </source>
</evidence>
<dbReference type="GO" id="GO:0004553">
    <property type="term" value="F:hydrolase activity, hydrolyzing O-glycosyl compounds"/>
    <property type="evidence" value="ECO:0007669"/>
    <property type="project" value="InterPro"/>
</dbReference>
<protein>
    <submittedName>
        <fullName evidence="9">Glycoside hydrolase superfamily</fullName>
    </submittedName>
</protein>
<evidence type="ECO:0000313" key="10">
    <source>
        <dbReference type="Proteomes" id="UP000070501"/>
    </source>
</evidence>
<keyword evidence="2 9" id="KW-0378">Hydrolase</keyword>
<dbReference type="Pfam" id="PF00703">
    <property type="entry name" value="Glyco_hydro_2"/>
    <property type="match status" value="1"/>
</dbReference>
<proteinExistence type="inferred from homology"/>
<evidence type="ECO:0000259" key="7">
    <source>
        <dbReference type="Pfam" id="PF16355"/>
    </source>
</evidence>
<dbReference type="Pfam" id="PF18565">
    <property type="entry name" value="Glyco_hydro2_C5"/>
    <property type="match status" value="1"/>
</dbReference>
<dbReference type="InParanoid" id="A0A136ILU7"/>
<dbReference type="PANTHER" id="PTHR42732">
    <property type="entry name" value="BETA-GALACTOSIDASE"/>
    <property type="match status" value="1"/>
</dbReference>
<dbReference type="InterPro" id="IPR008979">
    <property type="entry name" value="Galactose-bd-like_sf"/>
</dbReference>
<dbReference type="InterPro" id="IPR032311">
    <property type="entry name" value="DUF4982"/>
</dbReference>
<dbReference type="InterPro" id="IPR006103">
    <property type="entry name" value="Glyco_hydro_2_cat"/>
</dbReference>
<dbReference type="InterPro" id="IPR036156">
    <property type="entry name" value="Beta-gal/glucu_dom_sf"/>
</dbReference>
<comment type="similarity">
    <text evidence="1">Belongs to the glycosyl hydrolase 2 family.</text>
</comment>
<dbReference type="AlphaFoldDB" id="A0A136ILU7"/>
<evidence type="ECO:0000259" key="6">
    <source>
        <dbReference type="Pfam" id="PF02836"/>
    </source>
</evidence>
<dbReference type="SUPFAM" id="SSF49303">
    <property type="entry name" value="beta-Galactosidase/glucuronidase domain"/>
    <property type="match status" value="1"/>
</dbReference>
<dbReference type="Gene3D" id="2.60.120.260">
    <property type="entry name" value="Galactose-binding domain-like"/>
    <property type="match status" value="1"/>
</dbReference>
<dbReference type="InterPro" id="IPR006101">
    <property type="entry name" value="Glyco_hydro_2"/>
</dbReference>
<dbReference type="OrthoDB" id="408532at2759"/>
<feature type="domain" description="DUF4982" evidence="7">
    <location>
        <begin position="692"/>
        <end position="751"/>
    </location>
</feature>
<feature type="domain" description="Glycoside hydrolase family 2 catalytic" evidence="6">
    <location>
        <begin position="357"/>
        <end position="510"/>
    </location>
</feature>
<dbReference type="SUPFAM" id="SSF51445">
    <property type="entry name" value="(Trans)glycosidases"/>
    <property type="match status" value="1"/>
</dbReference>
<evidence type="ECO:0000259" key="8">
    <source>
        <dbReference type="Pfam" id="PF18565"/>
    </source>
</evidence>
<dbReference type="InterPro" id="IPR006102">
    <property type="entry name" value="Ig-like_GH2"/>
</dbReference>
<dbReference type="STRING" id="196109.A0A136ILU7"/>
<dbReference type="GO" id="GO:0005975">
    <property type="term" value="P:carbohydrate metabolic process"/>
    <property type="evidence" value="ECO:0007669"/>
    <property type="project" value="InterPro"/>
</dbReference>
<keyword evidence="10" id="KW-1185">Reference proteome</keyword>
<evidence type="ECO:0000259" key="5">
    <source>
        <dbReference type="Pfam" id="PF00703"/>
    </source>
</evidence>
<dbReference type="Gene3D" id="2.60.40.10">
    <property type="entry name" value="Immunoglobulins"/>
    <property type="match status" value="3"/>
</dbReference>
<evidence type="ECO:0000256" key="3">
    <source>
        <dbReference type="ARBA" id="ARBA00023295"/>
    </source>
</evidence>
<dbReference type="Gene3D" id="3.20.20.80">
    <property type="entry name" value="Glycosidases"/>
    <property type="match status" value="1"/>
</dbReference>
<feature type="domain" description="Glycoside hydrolase family 2" evidence="8">
    <location>
        <begin position="764"/>
        <end position="869"/>
    </location>
</feature>
<dbReference type="Proteomes" id="UP000070501">
    <property type="component" value="Unassembled WGS sequence"/>
</dbReference>
<gene>
    <name evidence="9" type="ORF">Micbo1qcDRAFT_180447</name>
</gene>
<dbReference type="InterPro" id="IPR017853">
    <property type="entry name" value="GH"/>
</dbReference>
<dbReference type="EMBL" id="KQ964273">
    <property type="protein sequence ID" value="KXJ85903.1"/>
    <property type="molecule type" value="Genomic_DNA"/>
</dbReference>
<name>A0A136ILU7_9PEZI</name>
<dbReference type="PRINTS" id="PR00132">
    <property type="entry name" value="GLHYDRLASE2"/>
</dbReference>
<evidence type="ECO:0000256" key="4">
    <source>
        <dbReference type="SAM" id="SignalP"/>
    </source>
</evidence>
<evidence type="ECO:0000256" key="2">
    <source>
        <dbReference type="ARBA" id="ARBA00022801"/>
    </source>
</evidence>
<dbReference type="NCBIfam" id="NF041463">
    <property type="entry name" value="GalB"/>
    <property type="match status" value="1"/>
</dbReference>
<dbReference type="Pfam" id="PF02836">
    <property type="entry name" value="Glyco_hydro_2_C"/>
    <property type="match status" value="1"/>
</dbReference>
<feature type="chain" id="PRO_5007292788" evidence="4">
    <location>
        <begin position="24"/>
        <end position="873"/>
    </location>
</feature>
<accession>A0A136ILU7</accession>
<keyword evidence="3" id="KW-0326">Glycosidase</keyword>
<feature type="signal peptide" evidence="4">
    <location>
        <begin position="1"/>
        <end position="23"/>
    </location>
</feature>
<organism evidence="9 10">
    <name type="scientific">Microdochium bolleyi</name>
    <dbReference type="NCBI Taxonomy" id="196109"/>
    <lineage>
        <taxon>Eukaryota</taxon>
        <taxon>Fungi</taxon>
        <taxon>Dikarya</taxon>
        <taxon>Ascomycota</taxon>
        <taxon>Pezizomycotina</taxon>
        <taxon>Sordariomycetes</taxon>
        <taxon>Xylariomycetidae</taxon>
        <taxon>Xylariales</taxon>
        <taxon>Microdochiaceae</taxon>
        <taxon>Microdochium</taxon>
    </lineage>
</organism>
<dbReference type="InterPro" id="IPR051913">
    <property type="entry name" value="GH2_Domain-Containing"/>
</dbReference>